<feature type="region of interest" description="Disordered" evidence="2">
    <location>
        <begin position="56"/>
        <end position="140"/>
    </location>
</feature>
<feature type="compositionally biased region" description="Polar residues" evidence="2">
    <location>
        <begin position="111"/>
        <end position="121"/>
    </location>
</feature>
<dbReference type="AlphaFoldDB" id="A0A7L6BF55"/>
<evidence type="ECO:0000256" key="3">
    <source>
        <dbReference type="SAM" id="Phobius"/>
    </source>
</evidence>
<dbReference type="Proteomes" id="UP000510844">
    <property type="component" value="Chromosome"/>
</dbReference>
<dbReference type="InterPro" id="IPR011098">
    <property type="entry name" value="G5_dom"/>
</dbReference>
<keyword evidence="3" id="KW-0812">Transmembrane</keyword>
<dbReference type="Gene3D" id="2.20.230.10">
    <property type="entry name" value="Resuscitation-promoting factor rpfb"/>
    <property type="match status" value="1"/>
</dbReference>
<keyword evidence="1" id="KW-0732">Signal</keyword>
<keyword evidence="3" id="KW-0472">Membrane</keyword>
<dbReference type="RefSeq" id="WP_246411970.1">
    <property type="nucleotide sequence ID" value="NZ_CP059322.2"/>
</dbReference>
<evidence type="ECO:0000256" key="2">
    <source>
        <dbReference type="SAM" id="MobiDB-lite"/>
    </source>
</evidence>
<sequence length="245" mass="24752">MTHPSPQNPSTVPFGALPAHPPSRWRRLSLGAKVAIVSAGVLVLCCSGGVAIGMSTDSPAGPGNKDAAPATSATTGVEAAAPAPAVADLATSTPAASPTEASPSASPSPEVQTRTVTSTTKIPYPTRTVKDSTLPSGTKKVRTRGVTGVRTLTYQVTVTDGVQTAKKLIRSVVTRQPVTQVVAVGTKQARRCDPNYSGACVPIASDVDCSGGSGNGPAYVDGPVRVIGSDIYDLDRDGDGVGCDD</sequence>
<evidence type="ECO:0000313" key="6">
    <source>
        <dbReference type="Proteomes" id="UP000510844"/>
    </source>
</evidence>
<name>A0A7L6BF55_9ACTN</name>
<keyword evidence="3" id="KW-1133">Transmembrane helix</keyword>
<feature type="domain" description="G5" evidence="4">
    <location>
        <begin position="108"/>
        <end position="188"/>
    </location>
</feature>
<evidence type="ECO:0000259" key="4">
    <source>
        <dbReference type="PROSITE" id="PS51109"/>
    </source>
</evidence>
<reference evidence="5 6" key="2">
    <citation type="journal article" date="2021" name="Mar. Drugs">
        <title>A New Micromonospora Strain with Antibiotic Activity Isolated from the Microbiome of a Mid-Atlantic Deep-Sea Sponge.</title>
        <authorList>
            <person name="Back C.R."/>
            <person name="Stennett H.L."/>
            <person name="Williams S.E."/>
            <person name="Wang L."/>
            <person name="Ojeda Gomez J."/>
            <person name="Abdulle O.M."/>
            <person name="Duffy T."/>
            <person name="Neal C."/>
            <person name="Mantell J."/>
            <person name="Jepson M.A."/>
            <person name="Hendry K.R."/>
            <person name="Powell D."/>
            <person name="Stach J.E.M."/>
            <person name="Essex-Lopresti A.E."/>
            <person name="Willis C.L."/>
            <person name="Curnow P."/>
            <person name="Race P.R."/>
        </authorList>
    </citation>
    <scope>NUCLEOTIDE SEQUENCE [LARGE SCALE GENOMIC DNA]</scope>
    <source>
        <strain evidence="5 6">28ISP2-46</strain>
    </source>
</reference>
<protein>
    <submittedName>
        <fullName evidence="5">G5 domain-containing protein</fullName>
    </submittedName>
</protein>
<gene>
    <name evidence="5" type="ORF">H1D33_10240</name>
</gene>
<keyword evidence="6" id="KW-1185">Reference proteome</keyword>
<accession>A0A7L6BF55</accession>
<dbReference type="SMART" id="SM01208">
    <property type="entry name" value="G5"/>
    <property type="match status" value="1"/>
</dbReference>
<feature type="compositionally biased region" description="Low complexity" evidence="2">
    <location>
        <begin position="73"/>
        <end position="110"/>
    </location>
</feature>
<dbReference type="KEGG" id="mfeu:H1D33_10240"/>
<reference evidence="6" key="1">
    <citation type="submission" date="2020-07" db="EMBL/GenBank/DDBJ databases">
        <title>A new Micromonospora strain with potent antibiotic activity isolated from the microbiome of a mid-Atlantic deep-sea sponge.</title>
        <authorList>
            <person name="Back C.R."/>
            <person name="Stennett H.L."/>
            <person name="Williams S.E."/>
            <person name="Wang L."/>
            <person name="Ojeda Gomez J."/>
            <person name="Abdulle O.M."/>
            <person name="Duffy T."/>
            <person name="Hendry K.R."/>
            <person name="Powell D."/>
            <person name="Stach J.E."/>
            <person name="Essex-Lopresti A.E."/>
            <person name="Willis C.L."/>
            <person name="Curnow P."/>
            <person name="Race P.R."/>
        </authorList>
    </citation>
    <scope>NUCLEOTIDE SEQUENCE [LARGE SCALE GENOMIC DNA]</scope>
    <source>
        <strain evidence="6">28ISP2-46</strain>
    </source>
</reference>
<proteinExistence type="predicted"/>
<feature type="transmembrane region" description="Helical" evidence="3">
    <location>
        <begin position="34"/>
        <end position="54"/>
    </location>
</feature>
<dbReference type="EMBL" id="CP059322">
    <property type="protein sequence ID" value="QLQ40290.2"/>
    <property type="molecule type" value="Genomic_DNA"/>
</dbReference>
<dbReference type="Pfam" id="PF07501">
    <property type="entry name" value="G5"/>
    <property type="match status" value="1"/>
</dbReference>
<dbReference type="PROSITE" id="PS51109">
    <property type="entry name" value="G5"/>
    <property type="match status" value="1"/>
</dbReference>
<evidence type="ECO:0000313" key="5">
    <source>
        <dbReference type="EMBL" id="QLQ40290.2"/>
    </source>
</evidence>
<organism evidence="5 6">
    <name type="scientific">Micromonospora robiginosa</name>
    <dbReference type="NCBI Taxonomy" id="2749844"/>
    <lineage>
        <taxon>Bacteria</taxon>
        <taxon>Bacillati</taxon>
        <taxon>Actinomycetota</taxon>
        <taxon>Actinomycetes</taxon>
        <taxon>Micromonosporales</taxon>
        <taxon>Micromonosporaceae</taxon>
        <taxon>Micromonospora</taxon>
    </lineage>
</organism>
<evidence type="ECO:0000256" key="1">
    <source>
        <dbReference type="ARBA" id="ARBA00022729"/>
    </source>
</evidence>